<proteinExistence type="predicted"/>
<dbReference type="InterPro" id="IPR032675">
    <property type="entry name" value="LRR_dom_sf"/>
</dbReference>
<feature type="domain" description="F-box" evidence="1">
    <location>
        <begin position="11"/>
        <end position="59"/>
    </location>
</feature>
<dbReference type="Gene3D" id="3.80.10.10">
    <property type="entry name" value="Ribonuclease Inhibitor"/>
    <property type="match status" value="1"/>
</dbReference>
<protein>
    <recommendedName>
        <fullName evidence="1">F-box domain-containing protein</fullName>
    </recommendedName>
</protein>
<dbReference type="InterPro" id="IPR001810">
    <property type="entry name" value="F-box_dom"/>
</dbReference>
<evidence type="ECO:0000313" key="4">
    <source>
        <dbReference type="Proteomes" id="UP000663864"/>
    </source>
</evidence>
<accession>A0A814V4G9</accession>
<dbReference type="Proteomes" id="UP000663864">
    <property type="component" value="Unassembled WGS sequence"/>
</dbReference>
<evidence type="ECO:0000313" key="2">
    <source>
        <dbReference type="EMBL" id="CAF1185151.1"/>
    </source>
</evidence>
<dbReference type="PROSITE" id="PS50181">
    <property type="entry name" value="FBOX"/>
    <property type="match status" value="1"/>
</dbReference>
<sequence>MQNSSKEKTMVTLIEHLPNELCFIILSYLEAHDLFSAFINLNNYFNQLIASRHLLYKVQFNKNDHSSFISITHCTSNEILNRIISLQWIAKPQYGYLTQFLNKNISKFTRLRALRIEIHPRQTFLICKILPELNSLEYLSVKSVTIETLLVETIFTIYCLHICELINSHVMANIKCSLVGQSNIEVLYLTNISIGIHSITNSFFDHMPKLKRLELYGLTRTFKSLSSWVTNQILIFKKIPITKLKCKSNRITIVFFEQLQPIMSIIKYFSLNIYVDIEDEILLDNLINNWWSVIEQIEKINISFRISKQINTVNKDIQEKFTTYHKMLLSKIDQSNKSCNIKWKQAECPLYKFCAEINTLE</sequence>
<dbReference type="Proteomes" id="UP000663836">
    <property type="component" value="Unassembled WGS sequence"/>
</dbReference>
<reference evidence="2" key="1">
    <citation type="submission" date="2021-02" db="EMBL/GenBank/DDBJ databases">
        <authorList>
            <person name="Nowell W R."/>
        </authorList>
    </citation>
    <scope>NUCLEOTIDE SEQUENCE</scope>
</reference>
<evidence type="ECO:0000313" key="3">
    <source>
        <dbReference type="EMBL" id="CAF3921202.1"/>
    </source>
</evidence>
<name>A0A814V4G9_9BILA</name>
<dbReference type="SUPFAM" id="SSF81383">
    <property type="entry name" value="F-box domain"/>
    <property type="match status" value="1"/>
</dbReference>
<dbReference type="EMBL" id="CAJOBD010002984">
    <property type="protein sequence ID" value="CAF3921202.1"/>
    <property type="molecule type" value="Genomic_DNA"/>
</dbReference>
<dbReference type="EMBL" id="CAJNOT010001340">
    <property type="protein sequence ID" value="CAF1185151.1"/>
    <property type="molecule type" value="Genomic_DNA"/>
</dbReference>
<dbReference type="AlphaFoldDB" id="A0A814V4G9"/>
<dbReference type="InterPro" id="IPR036047">
    <property type="entry name" value="F-box-like_dom_sf"/>
</dbReference>
<organism evidence="2 4">
    <name type="scientific">Rotaria sordida</name>
    <dbReference type="NCBI Taxonomy" id="392033"/>
    <lineage>
        <taxon>Eukaryota</taxon>
        <taxon>Metazoa</taxon>
        <taxon>Spiralia</taxon>
        <taxon>Gnathifera</taxon>
        <taxon>Rotifera</taxon>
        <taxon>Eurotatoria</taxon>
        <taxon>Bdelloidea</taxon>
        <taxon>Philodinida</taxon>
        <taxon>Philodinidae</taxon>
        <taxon>Rotaria</taxon>
    </lineage>
</organism>
<comment type="caution">
    <text evidence="2">The sequence shown here is derived from an EMBL/GenBank/DDBJ whole genome shotgun (WGS) entry which is preliminary data.</text>
</comment>
<evidence type="ECO:0000259" key="1">
    <source>
        <dbReference type="PROSITE" id="PS50181"/>
    </source>
</evidence>
<dbReference type="SUPFAM" id="SSF52047">
    <property type="entry name" value="RNI-like"/>
    <property type="match status" value="1"/>
</dbReference>
<gene>
    <name evidence="3" type="ORF">JBS370_LOCUS21932</name>
    <name evidence="2" type="ORF">ZHD862_LOCUS21980</name>
</gene>